<sequence length="127" mass="14377">MKASLSPPAPSEEDGRLVKAYLLHVVLLDALEQDVRLIGTVPLKMAQLYIRALSSIQDQIMASLTSIRREMKARGIRVYEETRTAKGIEASYLCRGYQRRFAMLWTYVQAESGLVLSRYLGIRMPDA</sequence>
<dbReference type="STRING" id="297318.BK138_12940"/>
<dbReference type="RefSeq" id="WP_076169960.1">
    <property type="nucleotide sequence ID" value="NZ_MRTP01000002.1"/>
</dbReference>
<protein>
    <submittedName>
        <fullName evidence="1">Uncharacterized protein</fullName>
    </submittedName>
</protein>
<dbReference type="AlphaFoldDB" id="A0A1R1EUW0"/>
<organism evidence="1 2">
    <name type="scientific">Paenibacillus rhizosphaerae</name>
    <dbReference type="NCBI Taxonomy" id="297318"/>
    <lineage>
        <taxon>Bacteria</taxon>
        <taxon>Bacillati</taxon>
        <taxon>Bacillota</taxon>
        <taxon>Bacilli</taxon>
        <taxon>Bacillales</taxon>
        <taxon>Paenibacillaceae</taxon>
        <taxon>Paenibacillus</taxon>
    </lineage>
</organism>
<accession>A0A1R1EUW0</accession>
<dbReference type="Proteomes" id="UP000187172">
    <property type="component" value="Unassembled WGS sequence"/>
</dbReference>
<proteinExistence type="predicted"/>
<comment type="caution">
    <text evidence="1">The sequence shown here is derived from an EMBL/GenBank/DDBJ whole genome shotgun (WGS) entry which is preliminary data.</text>
</comment>
<dbReference type="EMBL" id="MRTP01000002">
    <property type="protein sequence ID" value="OMF55568.1"/>
    <property type="molecule type" value="Genomic_DNA"/>
</dbReference>
<reference evidence="1 2" key="1">
    <citation type="submission" date="2016-11" db="EMBL/GenBank/DDBJ databases">
        <title>Paenibacillus species isolates.</title>
        <authorList>
            <person name="Beno S.M."/>
        </authorList>
    </citation>
    <scope>NUCLEOTIDE SEQUENCE [LARGE SCALE GENOMIC DNA]</scope>
    <source>
        <strain evidence="1 2">FSL R5-0378</strain>
    </source>
</reference>
<name>A0A1R1EUW0_9BACL</name>
<evidence type="ECO:0000313" key="2">
    <source>
        <dbReference type="Proteomes" id="UP000187172"/>
    </source>
</evidence>
<gene>
    <name evidence="1" type="ORF">BK138_12940</name>
</gene>
<keyword evidence="2" id="KW-1185">Reference proteome</keyword>
<dbReference type="InterPro" id="IPR058600">
    <property type="entry name" value="YhjD-like"/>
</dbReference>
<evidence type="ECO:0000313" key="1">
    <source>
        <dbReference type="EMBL" id="OMF55568.1"/>
    </source>
</evidence>
<dbReference type="Pfam" id="PF26325">
    <property type="entry name" value="YhjD"/>
    <property type="match status" value="1"/>
</dbReference>